<dbReference type="Pfam" id="PF07377">
    <property type="entry name" value="DUF1493"/>
    <property type="match status" value="1"/>
</dbReference>
<dbReference type="RefSeq" id="WP_173633066.1">
    <property type="nucleotide sequence ID" value="NZ_CP054212.1"/>
</dbReference>
<dbReference type="InterPro" id="IPR010862">
    <property type="entry name" value="DUF1493"/>
</dbReference>
<proteinExistence type="predicted"/>
<protein>
    <submittedName>
        <fullName evidence="1">DUF1493 family protein</fullName>
    </submittedName>
</protein>
<name>A0A6M8UKS8_9GAMM</name>
<gene>
    <name evidence="1" type="ORF">PMPD1_1057</name>
</gene>
<dbReference type="KEGG" id="pmak:PMPD1_1057"/>
<dbReference type="Proteomes" id="UP000505325">
    <property type="component" value="Chromosome"/>
</dbReference>
<evidence type="ECO:0000313" key="1">
    <source>
        <dbReference type="EMBL" id="QKJ86023.1"/>
    </source>
</evidence>
<accession>A0A6M8UKS8</accession>
<keyword evidence="2" id="KW-1185">Reference proteome</keyword>
<evidence type="ECO:0000313" key="2">
    <source>
        <dbReference type="Proteomes" id="UP000505325"/>
    </source>
</evidence>
<dbReference type="EMBL" id="CP054212">
    <property type="protein sequence ID" value="QKJ86023.1"/>
    <property type="molecule type" value="Genomic_DNA"/>
</dbReference>
<reference evidence="1 2" key="1">
    <citation type="submission" date="2020-06" db="EMBL/GenBank/DDBJ databases">
        <title>Genome sequence of Paramixta manurensis strain PD-1.</title>
        <authorList>
            <person name="Lee C.W."/>
            <person name="Kim J."/>
        </authorList>
    </citation>
    <scope>NUCLEOTIDE SEQUENCE [LARGE SCALE GENOMIC DNA]</scope>
    <source>
        <strain evidence="1 2">PD-1</strain>
    </source>
</reference>
<organism evidence="1 2">
    <name type="scientific">Paramixta manurensis</name>
    <dbReference type="NCBI Taxonomy" id="2740817"/>
    <lineage>
        <taxon>Bacteria</taxon>
        <taxon>Pseudomonadati</taxon>
        <taxon>Pseudomonadota</taxon>
        <taxon>Gammaproteobacteria</taxon>
        <taxon>Enterobacterales</taxon>
        <taxon>Erwiniaceae</taxon>
        <taxon>Paramixta</taxon>
    </lineage>
</organism>
<dbReference type="AlphaFoldDB" id="A0A6M8UKS8"/>
<sequence>MKLLDAAVLEFARDELRCKDLDIDSSLSTGEFLTVREDVYELLDKYAEVFNVDCSSINWRKYFPIQILPFLPNGILPNRLRSDRHKASPLTIKMLIESAKAGRWLYD</sequence>